<protein>
    <submittedName>
        <fullName evidence="1">Uncharacterized protein</fullName>
    </submittedName>
</protein>
<gene>
    <name evidence="1" type="ORF">S06H3_62491</name>
</gene>
<dbReference type="EMBL" id="BARV01041221">
    <property type="protein sequence ID" value="GAI48740.1"/>
    <property type="molecule type" value="Genomic_DNA"/>
</dbReference>
<name>X1QCJ0_9ZZZZ</name>
<dbReference type="AlphaFoldDB" id="X1QCJ0"/>
<accession>X1QCJ0</accession>
<comment type="caution">
    <text evidence="1">The sequence shown here is derived from an EMBL/GenBank/DDBJ whole genome shotgun (WGS) entry which is preliminary data.</text>
</comment>
<organism evidence="1">
    <name type="scientific">marine sediment metagenome</name>
    <dbReference type="NCBI Taxonomy" id="412755"/>
    <lineage>
        <taxon>unclassified sequences</taxon>
        <taxon>metagenomes</taxon>
        <taxon>ecological metagenomes</taxon>
    </lineage>
</organism>
<sequence>MLLTSVETEPFNRWIWDAKADFKSRNRDETPPIEETKTHFLDDGHVALAMGEFVQTMIDEGYATTM</sequence>
<proteinExistence type="predicted"/>
<feature type="non-terminal residue" evidence="1">
    <location>
        <position position="66"/>
    </location>
</feature>
<reference evidence="1" key="1">
    <citation type="journal article" date="2014" name="Front. Microbiol.">
        <title>High frequency of phylogenetically diverse reductive dehalogenase-homologous genes in deep subseafloor sedimentary metagenomes.</title>
        <authorList>
            <person name="Kawai M."/>
            <person name="Futagami T."/>
            <person name="Toyoda A."/>
            <person name="Takaki Y."/>
            <person name="Nishi S."/>
            <person name="Hori S."/>
            <person name="Arai W."/>
            <person name="Tsubouchi T."/>
            <person name="Morono Y."/>
            <person name="Uchiyama I."/>
            <person name="Ito T."/>
            <person name="Fujiyama A."/>
            <person name="Inagaki F."/>
            <person name="Takami H."/>
        </authorList>
    </citation>
    <scope>NUCLEOTIDE SEQUENCE</scope>
    <source>
        <strain evidence="1">Expedition CK06-06</strain>
    </source>
</reference>
<evidence type="ECO:0000313" key="1">
    <source>
        <dbReference type="EMBL" id="GAI48740.1"/>
    </source>
</evidence>